<organism evidence="3 4">
    <name type="scientific">Jaapia argillacea MUCL 33604</name>
    <dbReference type="NCBI Taxonomy" id="933084"/>
    <lineage>
        <taxon>Eukaryota</taxon>
        <taxon>Fungi</taxon>
        <taxon>Dikarya</taxon>
        <taxon>Basidiomycota</taxon>
        <taxon>Agaricomycotina</taxon>
        <taxon>Agaricomycetes</taxon>
        <taxon>Agaricomycetidae</taxon>
        <taxon>Jaapiales</taxon>
        <taxon>Jaapiaceae</taxon>
        <taxon>Jaapia</taxon>
    </lineage>
</organism>
<protein>
    <recommendedName>
        <fullName evidence="2">DUF6589 domain-containing protein</fullName>
    </recommendedName>
</protein>
<dbReference type="Proteomes" id="UP000027265">
    <property type="component" value="Unassembled WGS sequence"/>
</dbReference>
<keyword evidence="4" id="KW-1185">Reference proteome</keyword>
<feature type="domain" description="DUF6589" evidence="2">
    <location>
        <begin position="305"/>
        <end position="386"/>
    </location>
</feature>
<dbReference type="STRING" id="933084.A0A067QIP1"/>
<feature type="non-terminal residue" evidence="3">
    <location>
        <position position="388"/>
    </location>
</feature>
<feature type="region of interest" description="Disordered" evidence="1">
    <location>
        <begin position="93"/>
        <end position="135"/>
    </location>
</feature>
<evidence type="ECO:0000313" key="4">
    <source>
        <dbReference type="Proteomes" id="UP000027265"/>
    </source>
</evidence>
<dbReference type="HOGENOM" id="CLU_009487_5_0_1"/>
<sequence length="388" mass="43918">MEQVFEAVYSYPGGREVASNWAHKIVVEECRLEMLALAHKDVGMHFSARRATHESLVEFDIEAMAEVIAKTVPRLWRLFGVLLSADSEKIKRRQQQRKVKAGADSEDEYWQEDNMPHIPEDPEDSDSEHDIHEEDRQRQKILTLVTMISIAANSTNQLWNTFQTLNGGYMHACNTPESVIGYQSKIGLSISPSAINDLVTSLGREASYSIQKLGWTLLTSYAYDNFDVEIKHSVPTVDKAQETLLHLTSGTLILLEHGVTIDDLCCSKELWRKSKVNPVNFKMSKMIDWRKVLTLHPEGVHPSGLTHRERFNTWKFTHDLVMHGPEYFHQFRGKLGHPETIDTIPIVKSKQIPVRGMDINQSTVQGNCNALTDLFGQGGVGDPEVKKG</sequence>
<dbReference type="InParanoid" id="A0A067QIP1"/>
<reference evidence="4" key="1">
    <citation type="journal article" date="2014" name="Proc. Natl. Acad. Sci. U.S.A.">
        <title>Extensive sampling of basidiomycete genomes demonstrates inadequacy of the white-rot/brown-rot paradigm for wood decay fungi.</title>
        <authorList>
            <person name="Riley R."/>
            <person name="Salamov A.A."/>
            <person name="Brown D.W."/>
            <person name="Nagy L.G."/>
            <person name="Floudas D."/>
            <person name="Held B.W."/>
            <person name="Levasseur A."/>
            <person name="Lombard V."/>
            <person name="Morin E."/>
            <person name="Otillar R."/>
            <person name="Lindquist E.A."/>
            <person name="Sun H."/>
            <person name="LaButti K.M."/>
            <person name="Schmutz J."/>
            <person name="Jabbour D."/>
            <person name="Luo H."/>
            <person name="Baker S.E."/>
            <person name="Pisabarro A.G."/>
            <person name="Walton J.D."/>
            <person name="Blanchette R.A."/>
            <person name="Henrissat B."/>
            <person name="Martin F."/>
            <person name="Cullen D."/>
            <person name="Hibbett D.S."/>
            <person name="Grigoriev I.V."/>
        </authorList>
    </citation>
    <scope>NUCLEOTIDE SEQUENCE [LARGE SCALE GENOMIC DNA]</scope>
    <source>
        <strain evidence="4">MUCL 33604</strain>
    </source>
</reference>
<name>A0A067QIP1_9AGAM</name>
<accession>A0A067QIP1</accession>
<proteinExistence type="predicted"/>
<dbReference type="OrthoDB" id="4743193at2759"/>
<evidence type="ECO:0000313" key="3">
    <source>
        <dbReference type="EMBL" id="KDQ62451.1"/>
    </source>
</evidence>
<dbReference type="EMBL" id="KL197711">
    <property type="protein sequence ID" value="KDQ62451.1"/>
    <property type="molecule type" value="Genomic_DNA"/>
</dbReference>
<evidence type="ECO:0000256" key="1">
    <source>
        <dbReference type="SAM" id="MobiDB-lite"/>
    </source>
</evidence>
<gene>
    <name evidence="3" type="ORF">JAAARDRAFT_121422</name>
</gene>
<dbReference type="InterPro" id="IPR046496">
    <property type="entry name" value="DUF6589"/>
</dbReference>
<dbReference type="AlphaFoldDB" id="A0A067QIP1"/>
<dbReference type="Pfam" id="PF20231">
    <property type="entry name" value="DUF6589"/>
    <property type="match status" value="1"/>
</dbReference>
<evidence type="ECO:0000259" key="2">
    <source>
        <dbReference type="Pfam" id="PF20231"/>
    </source>
</evidence>